<evidence type="ECO:0000313" key="1">
    <source>
        <dbReference type="EMBL" id="OGY69381.1"/>
    </source>
</evidence>
<gene>
    <name evidence="1" type="ORF">A2586_00160</name>
</gene>
<comment type="caution">
    <text evidence="1">The sequence shown here is derived from an EMBL/GenBank/DDBJ whole genome shotgun (WGS) entry which is preliminary data.</text>
</comment>
<proteinExistence type="predicted"/>
<dbReference type="EMBL" id="MHJO01000013">
    <property type="protein sequence ID" value="OGY69381.1"/>
    <property type="molecule type" value="Genomic_DNA"/>
</dbReference>
<sequence length="264" mass="30367">MRENSVPAITAYQMRDFWEKVDNGLINEKVFASFLKNPRRFSECELDMPLAEHIMGRYRVISAAVMCEAWGFAPFHTGEVVPVIPIPYSIKVLEECAYENYNHRADWRLVYLHGFSLREQVRRCGCYIEGEKNSSKKVVFEKNTSWCDEEWANIEILPGYYLLNFKNGLGGGLSWEEQEKWIKDHCDGSVRACANMISEALISIISVYGEKYIPHAVGHWGECYNENALFVDLITRSPTILEIGKLPISKKGAYWLSAITFRSK</sequence>
<evidence type="ECO:0000313" key="2">
    <source>
        <dbReference type="Proteomes" id="UP000176611"/>
    </source>
</evidence>
<organism evidence="1 2">
    <name type="scientific">Candidatus Harrisonbacteria bacterium RIFOXYD1_FULL_40_9</name>
    <dbReference type="NCBI Taxonomy" id="1798412"/>
    <lineage>
        <taxon>Bacteria</taxon>
        <taxon>Candidatus Harrisoniibacteriota</taxon>
    </lineage>
</organism>
<name>A0A1G1ZY18_9BACT</name>
<accession>A0A1G1ZY18</accession>
<protein>
    <submittedName>
        <fullName evidence="1">Uncharacterized protein</fullName>
    </submittedName>
</protein>
<dbReference type="AlphaFoldDB" id="A0A1G1ZY18"/>
<reference evidence="1 2" key="1">
    <citation type="journal article" date="2016" name="Nat. Commun.">
        <title>Thousands of microbial genomes shed light on interconnected biogeochemical processes in an aquifer system.</title>
        <authorList>
            <person name="Anantharaman K."/>
            <person name="Brown C.T."/>
            <person name="Hug L.A."/>
            <person name="Sharon I."/>
            <person name="Castelle C.J."/>
            <person name="Probst A.J."/>
            <person name="Thomas B.C."/>
            <person name="Singh A."/>
            <person name="Wilkins M.J."/>
            <person name="Karaoz U."/>
            <person name="Brodie E.L."/>
            <person name="Williams K.H."/>
            <person name="Hubbard S.S."/>
            <person name="Banfield J.F."/>
        </authorList>
    </citation>
    <scope>NUCLEOTIDE SEQUENCE [LARGE SCALE GENOMIC DNA]</scope>
</reference>
<dbReference type="Proteomes" id="UP000176611">
    <property type="component" value="Unassembled WGS sequence"/>
</dbReference>